<name>A0A8J3KIZ7_9ACTN</name>
<dbReference type="InterPro" id="IPR006037">
    <property type="entry name" value="RCK_C"/>
</dbReference>
<dbReference type="SUPFAM" id="SSF116726">
    <property type="entry name" value="TrkA C-terminal domain-like"/>
    <property type="match status" value="1"/>
</dbReference>
<dbReference type="InterPro" id="IPR036291">
    <property type="entry name" value="NAD(P)-bd_dom_sf"/>
</dbReference>
<dbReference type="InterPro" id="IPR003148">
    <property type="entry name" value="RCK_N"/>
</dbReference>
<evidence type="ECO:0000313" key="3">
    <source>
        <dbReference type="EMBL" id="GIF96009.1"/>
    </source>
</evidence>
<comment type="caution">
    <text evidence="3">The sequence shown here is derived from an EMBL/GenBank/DDBJ whole genome shotgun (WGS) entry which is preliminary data.</text>
</comment>
<reference evidence="3 4" key="1">
    <citation type="submission" date="2021-01" db="EMBL/GenBank/DDBJ databases">
        <title>Whole genome shotgun sequence of Catellatospora citrea NBRC 14495.</title>
        <authorList>
            <person name="Komaki H."/>
            <person name="Tamura T."/>
        </authorList>
    </citation>
    <scope>NUCLEOTIDE SEQUENCE [LARGE SCALE GENOMIC DNA]</scope>
    <source>
        <strain evidence="3 4">NBRC 14495</strain>
    </source>
</reference>
<dbReference type="PROSITE" id="PS51201">
    <property type="entry name" value="RCK_N"/>
    <property type="match status" value="1"/>
</dbReference>
<dbReference type="InterPro" id="IPR050721">
    <property type="entry name" value="Trk_Ktr_HKT_K-transport"/>
</dbReference>
<keyword evidence="4" id="KW-1185">Reference proteome</keyword>
<evidence type="ECO:0000259" key="2">
    <source>
        <dbReference type="PROSITE" id="PS51202"/>
    </source>
</evidence>
<proteinExistence type="predicted"/>
<gene>
    <name evidence="3" type="ORF">Cci01nite_11030</name>
</gene>
<dbReference type="GO" id="GO:0008324">
    <property type="term" value="F:monoatomic cation transmembrane transporter activity"/>
    <property type="evidence" value="ECO:0007669"/>
    <property type="project" value="InterPro"/>
</dbReference>
<evidence type="ECO:0000259" key="1">
    <source>
        <dbReference type="PROSITE" id="PS51201"/>
    </source>
</evidence>
<organism evidence="3 4">
    <name type="scientific">Catellatospora citrea</name>
    <dbReference type="NCBI Taxonomy" id="53366"/>
    <lineage>
        <taxon>Bacteria</taxon>
        <taxon>Bacillati</taxon>
        <taxon>Actinomycetota</taxon>
        <taxon>Actinomycetes</taxon>
        <taxon>Micromonosporales</taxon>
        <taxon>Micromonosporaceae</taxon>
        <taxon>Catellatospora</taxon>
    </lineage>
</organism>
<dbReference type="SUPFAM" id="SSF51735">
    <property type="entry name" value="NAD(P)-binding Rossmann-fold domains"/>
    <property type="match status" value="1"/>
</dbReference>
<dbReference type="Gene3D" id="3.30.70.1450">
    <property type="entry name" value="Regulator of K+ conductance, C-terminal domain"/>
    <property type="match status" value="1"/>
</dbReference>
<dbReference type="Pfam" id="PF02080">
    <property type="entry name" value="TrkA_C"/>
    <property type="match status" value="1"/>
</dbReference>
<accession>A0A8J3KIZ7</accession>
<dbReference type="Proteomes" id="UP000659904">
    <property type="component" value="Unassembled WGS sequence"/>
</dbReference>
<dbReference type="EMBL" id="BONH01000002">
    <property type="protein sequence ID" value="GIF96009.1"/>
    <property type="molecule type" value="Genomic_DNA"/>
</dbReference>
<dbReference type="Gene3D" id="3.40.50.720">
    <property type="entry name" value="NAD(P)-binding Rossmann-like Domain"/>
    <property type="match status" value="1"/>
</dbReference>
<dbReference type="GO" id="GO:0006813">
    <property type="term" value="P:potassium ion transport"/>
    <property type="evidence" value="ECO:0007669"/>
    <property type="project" value="InterPro"/>
</dbReference>
<dbReference type="Pfam" id="PF02254">
    <property type="entry name" value="TrkA_N"/>
    <property type="match status" value="1"/>
</dbReference>
<sequence>MSAESGNDPVVVIGLGRFGSSLAVELMRRGTEVLAIDHRPKVVQSLSGELTHVVTADATDLEALRQLGVAEFGRAVVAIGSDLEASILATSLLVELEVADIWAKAVSRQHGRILERIGAGHIVLPEHDMGERVAHLVSGRMLDYMEIDSNFALVKTRPPHEYVGVPLGETRLRRKHGVTIVCVKTPGNEFTYADATTVLQYGDIIVVAGPVDRVERFAELP</sequence>
<feature type="domain" description="RCK C-terminal" evidence="2">
    <location>
        <begin position="139"/>
        <end position="221"/>
    </location>
</feature>
<dbReference type="PANTHER" id="PTHR43833:SF7">
    <property type="entry name" value="KTR SYSTEM POTASSIUM UPTAKE PROTEIN C"/>
    <property type="match status" value="1"/>
</dbReference>
<protein>
    <submittedName>
        <fullName evidence="3">Potassium transporter</fullName>
    </submittedName>
</protein>
<dbReference type="RefSeq" id="WP_239165248.1">
    <property type="nucleotide sequence ID" value="NZ_BONH01000002.1"/>
</dbReference>
<evidence type="ECO:0000313" key="4">
    <source>
        <dbReference type="Proteomes" id="UP000659904"/>
    </source>
</evidence>
<dbReference type="PANTHER" id="PTHR43833">
    <property type="entry name" value="POTASSIUM CHANNEL PROTEIN 2-RELATED-RELATED"/>
    <property type="match status" value="1"/>
</dbReference>
<dbReference type="PROSITE" id="PS51202">
    <property type="entry name" value="RCK_C"/>
    <property type="match status" value="1"/>
</dbReference>
<dbReference type="AlphaFoldDB" id="A0A8J3KIZ7"/>
<feature type="domain" description="RCK N-terminal" evidence="1">
    <location>
        <begin position="7"/>
        <end position="124"/>
    </location>
</feature>
<dbReference type="InterPro" id="IPR036721">
    <property type="entry name" value="RCK_C_sf"/>
</dbReference>